<reference evidence="1 2" key="1">
    <citation type="submission" date="2019-03" db="EMBL/GenBank/DDBJ databases">
        <title>Deep-cultivation of Planctomycetes and their phenomic and genomic characterization uncovers novel biology.</title>
        <authorList>
            <person name="Wiegand S."/>
            <person name="Jogler M."/>
            <person name="Boedeker C."/>
            <person name="Pinto D."/>
            <person name="Vollmers J."/>
            <person name="Rivas-Marin E."/>
            <person name="Kohn T."/>
            <person name="Peeters S.H."/>
            <person name="Heuer A."/>
            <person name="Rast P."/>
            <person name="Oberbeckmann S."/>
            <person name="Bunk B."/>
            <person name="Jeske O."/>
            <person name="Meyerdierks A."/>
            <person name="Storesund J.E."/>
            <person name="Kallscheuer N."/>
            <person name="Luecker S."/>
            <person name="Lage O.M."/>
            <person name="Pohl T."/>
            <person name="Merkel B.J."/>
            <person name="Hornburger P."/>
            <person name="Mueller R.-W."/>
            <person name="Bruemmer F."/>
            <person name="Labrenz M."/>
            <person name="Spormann A.M."/>
            <person name="Op den Camp H."/>
            <person name="Overmann J."/>
            <person name="Amann R."/>
            <person name="Jetten M.S.M."/>
            <person name="Mascher T."/>
            <person name="Medema M.H."/>
            <person name="Devos D.P."/>
            <person name="Kaster A.-K."/>
            <person name="Ovreas L."/>
            <person name="Rohde M."/>
            <person name="Galperin M.Y."/>
            <person name="Jogler C."/>
        </authorList>
    </citation>
    <scope>NUCLEOTIDE SEQUENCE [LARGE SCALE GENOMIC DNA]</scope>
    <source>
        <strain evidence="1 2">Enr13</strain>
    </source>
</reference>
<name>A0A518I0Q7_9BACT</name>
<gene>
    <name evidence="1" type="ORF">Enr13x_65260</name>
</gene>
<sequence length="225" mass="25868">MNFLSHAIPYLDHPLVAVCTGVPDFLSVVDRKIRARERMATAALDSDDGAVRDVATGILHHIRDDRWFHNTSAFVESNLQLAVGLRDLLPGDRGFRPMFVGHILIEILLDALWIRDRPELIERYYRLVDDTSPELIQRCVNQITGKPTDRLADAIRRYAEARFLYDYVDHTQLLMRLNQVMRRVGLAELPDSVLPWLQEASELVEFRRVRFLTPPDGSTLFPPLP</sequence>
<evidence type="ECO:0008006" key="3">
    <source>
        <dbReference type="Google" id="ProtNLM"/>
    </source>
</evidence>
<dbReference type="Proteomes" id="UP000319004">
    <property type="component" value="Chromosome"/>
</dbReference>
<dbReference type="AlphaFoldDB" id="A0A518I0Q7"/>
<organism evidence="1 2">
    <name type="scientific">Stieleria neptunia</name>
    <dbReference type="NCBI Taxonomy" id="2527979"/>
    <lineage>
        <taxon>Bacteria</taxon>
        <taxon>Pseudomonadati</taxon>
        <taxon>Planctomycetota</taxon>
        <taxon>Planctomycetia</taxon>
        <taxon>Pirellulales</taxon>
        <taxon>Pirellulaceae</taxon>
        <taxon>Stieleria</taxon>
    </lineage>
</organism>
<protein>
    <recommendedName>
        <fullName evidence="3">Acyl carrier protein phosphodiesterase</fullName>
    </recommendedName>
</protein>
<evidence type="ECO:0000313" key="2">
    <source>
        <dbReference type="Proteomes" id="UP000319004"/>
    </source>
</evidence>
<keyword evidence="2" id="KW-1185">Reference proteome</keyword>
<accession>A0A518I0Q7</accession>
<dbReference type="OrthoDB" id="269293at2"/>
<evidence type="ECO:0000313" key="1">
    <source>
        <dbReference type="EMBL" id="QDV46617.1"/>
    </source>
</evidence>
<dbReference type="EMBL" id="CP037423">
    <property type="protein sequence ID" value="QDV46617.1"/>
    <property type="molecule type" value="Genomic_DNA"/>
</dbReference>
<dbReference type="RefSeq" id="WP_145390821.1">
    <property type="nucleotide sequence ID" value="NZ_CP037423.1"/>
</dbReference>
<proteinExistence type="predicted"/>
<dbReference type="KEGG" id="snep:Enr13x_65260"/>